<reference evidence="4" key="1">
    <citation type="submission" date="2013-08" db="EMBL/GenBank/DDBJ databases">
        <authorList>
            <person name="Mendez C."/>
            <person name="Richter M."/>
            <person name="Ferrer M."/>
            <person name="Sanchez J."/>
        </authorList>
    </citation>
    <scope>NUCLEOTIDE SEQUENCE</scope>
</reference>
<reference evidence="4" key="2">
    <citation type="journal article" date="2014" name="ISME J.">
        <title>Microbial stratification in low pH oxic and suboxic macroscopic growths along an acid mine drainage.</title>
        <authorList>
            <person name="Mendez-Garcia C."/>
            <person name="Mesa V."/>
            <person name="Sprenger R.R."/>
            <person name="Richter M."/>
            <person name="Diez M.S."/>
            <person name="Solano J."/>
            <person name="Bargiela R."/>
            <person name="Golyshina O.V."/>
            <person name="Manteca A."/>
            <person name="Ramos J.L."/>
            <person name="Gallego J.R."/>
            <person name="Llorente I."/>
            <person name="Martins Dos Santos V.A."/>
            <person name="Jensen O.N."/>
            <person name="Pelaez A.I."/>
            <person name="Sanchez J."/>
            <person name="Ferrer M."/>
        </authorList>
    </citation>
    <scope>NUCLEOTIDE SEQUENCE</scope>
</reference>
<dbReference type="InterPro" id="IPR012338">
    <property type="entry name" value="Beta-lactam/transpept-like"/>
</dbReference>
<dbReference type="GO" id="GO:0008955">
    <property type="term" value="F:peptidoglycan glycosyltransferase activity"/>
    <property type="evidence" value="ECO:0007669"/>
    <property type="project" value="TreeGrafter"/>
</dbReference>
<dbReference type="GO" id="GO:0030288">
    <property type="term" value="C:outer membrane-bounded periplasmic space"/>
    <property type="evidence" value="ECO:0007669"/>
    <property type="project" value="TreeGrafter"/>
</dbReference>
<evidence type="ECO:0000256" key="2">
    <source>
        <dbReference type="ARBA" id="ARBA00022679"/>
    </source>
</evidence>
<gene>
    <name evidence="4" type="ORF">B1A_08991</name>
</gene>
<dbReference type="GO" id="GO:0008658">
    <property type="term" value="F:penicillin binding"/>
    <property type="evidence" value="ECO:0007669"/>
    <property type="project" value="InterPro"/>
</dbReference>
<evidence type="ECO:0000259" key="3">
    <source>
        <dbReference type="Pfam" id="PF00905"/>
    </source>
</evidence>
<dbReference type="InterPro" id="IPR050396">
    <property type="entry name" value="Glycosyltr_51/Transpeptidase"/>
</dbReference>
<dbReference type="SUPFAM" id="SSF56601">
    <property type="entry name" value="beta-lactamase/transpeptidase-like"/>
    <property type="match status" value="1"/>
</dbReference>
<dbReference type="Pfam" id="PF00905">
    <property type="entry name" value="Transpeptidase"/>
    <property type="match status" value="1"/>
</dbReference>
<dbReference type="Gene3D" id="3.40.710.10">
    <property type="entry name" value="DD-peptidase/beta-lactamase superfamily"/>
    <property type="match status" value="1"/>
</dbReference>
<feature type="non-terminal residue" evidence="4">
    <location>
        <position position="202"/>
    </location>
</feature>
<keyword evidence="2 4" id="KW-0808">Transferase</keyword>
<dbReference type="PANTHER" id="PTHR32282:SF33">
    <property type="entry name" value="PEPTIDOGLYCAN GLYCOSYLTRANSFERASE"/>
    <property type="match status" value="1"/>
</dbReference>
<sequence>YQQLLVGGYTIHTTLDSTLQGYAEQAVKDRLPNTNGKYEAALVSVDPSNGQVRTLVSGNPASGAGGFDVVTGVGGTGRQPGSSFKPFVLMAALQQGFSPYDTIDGTAPCTFTIPNTKPYPYVANNAEPGFGLVSILKATADSINCAYIRLGINTGLTNVVSMAHLLGVKSPLVPLPSMSIGSEDVNPLEMADAYATIDNYGV</sequence>
<keyword evidence="1" id="KW-0328">Glycosyltransferase</keyword>
<name>T1CB34_9ZZZZ</name>
<dbReference type="AlphaFoldDB" id="T1CB34"/>
<organism evidence="4">
    <name type="scientific">mine drainage metagenome</name>
    <dbReference type="NCBI Taxonomy" id="410659"/>
    <lineage>
        <taxon>unclassified sequences</taxon>
        <taxon>metagenomes</taxon>
        <taxon>ecological metagenomes</taxon>
    </lineage>
</organism>
<comment type="caution">
    <text evidence="4">The sequence shown here is derived from an EMBL/GenBank/DDBJ whole genome shotgun (WGS) entry which is preliminary data.</text>
</comment>
<dbReference type="PANTHER" id="PTHR32282">
    <property type="entry name" value="BINDING PROTEIN TRANSPEPTIDASE, PUTATIVE-RELATED"/>
    <property type="match status" value="1"/>
</dbReference>
<proteinExistence type="predicted"/>
<dbReference type="GO" id="GO:0009252">
    <property type="term" value="P:peptidoglycan biosynthetic process"/>
    <property type="evidence" value="ECO:0007669"/>
    <property type="project" value="TreeGrafter"/>
</dbReference>
<accession>T1CB34</accession>
<dbReference type="EMBL" id="AUZX01006403">
    <property type="protein sequence ID" value="EQD63730.1"/>
    <property type="molecule type" value="Genomic_DNA"/>
</dbReference>
<feature type="domain" description="Penicillin-binding protein transpeptidase" evidence="3">
    <location>
        <begin position="42"/>
        <end position="201"/>
    </location>
</feature>
<protein>
    <submittedName>
        <fullName evidence="4">YwhE (Penicillin-binding protein, Glycosyl Transferase Family 51)</fullName>
    </submittedName>
</protein>
<evidence type="ECO:0000256" key="1">
    <source>
        <dbReference type="ARBA" id="ARBA00022676"/>
    </source>
</evidence>
<evidence type="ECO:0000313" key="4">
    <source>
        <dbReference type="EMBL" id="EQD63730.1"/>
    </source>
</evidence>
<dbReference type="InterPro" id="IPR001460">
    <property type="entry name" value="PCN-bd_Tpept"/>
</dbReference>
<feature type="non-terminal residue" evidence="4">
    <location>
        <position position="1"/>
    </location>
</feature>